<keyword evidence="4" id="KW-1185">Reference proteome</keyword>
<keyword evidence="2" id="KW-1133">Transmembrane helix</keyword>
<reference evidence="3 4" key="1">
    <citation type="journal article" date="2023" name="Nucleic Acids Res.">
        <title>The hologenome of Daphnia magna reveals possible DNA methylation and microbiome-mediated evolution of the host genome.</title>
        <authorList>
            <person name="Chaturvedi A."/>
            <person name="Li X."/>
            <person name="Dhandapani V."/>
            <person name="Marshall H."/>
            <person name="Kissane S."/>
            <person name="Cuenca-Cambronero M."/>
            <person name="Asole G."/>
            <person name="Calvet F."/>
            <person name="Ruiz-Romero M."/>
            <person name="Marangio P."/>
            <person name="Guigo R."/>
            <person name="Rago D."/>
            <person name="Mirbahai L."/>
            <person name="Eastwood N."/>
            <person name="Colbourne J.K."/>
            <person name="Zhou J."/>
            <person name="Mallon E."/>
            <person name="Orsini L."/>
        </authorList>
    </citation>
    <scope>NUCLEOTIDE SEQUENCE [LARGE SCALE GENOMIC DNA]</scope>
    <source>
        <strain evidence="3">LRV0_1</strain>
    </source>
</reference>
<sequence length="207" mass="23077">MFSLDDEDTSQSEINSIGIISVDCENEEKMYRNKSEVYRRLECNMNIFRTNPVDASDVFESTSRFDNLILNGSVSVPTSSFACNSKFIEEVSTIKIVNSPPVEELPNEFEMANLTGSARPMKASADDNNYGNRTSARSTAQDSGDDRFASPYVAPLQYVDQRKRRFVMAVTIASVVGVTVVIVVIVTHLFLVILLAFPVLLTFSLHR</sequence>
<dbReference type="Proteomes" id="UP001234178">
    <property type="component" value="Unassembled WGS sequence"/>
</dbReference>
<keyword evidence="2" id="KW-0472">Membrane</keyword>
<evidence type="ECO:0000256" key="1">
    <source>
        <dbReference type="SAM" id="MobiDB-lite"/>
    </source>
</evidence>
<organism evidence="3 4">
    <name type="scientific">Daphnia magna</name>
    <dbReference type="NCBI Taxonomy" id="35525"/>
    <lineage>
        <taxon>Eukaryota</taxon>
        <taxon>Metazoa</taxon>
        <taxon>Ecdysozoa</taxon>
        <taxon>Arthropoda</taxon>
        <taxon>Crustacea</taxon>
        <taxon>Branchiopoda</taxon>
        <taxon>Diplostraca</taxon>
        <taxon>Cladocera</taxon>
        <taxon>Anomopoda</taxon>
        <taxon>Daphniidae</taxon>
        <taxon>Daphnia</taxon>
    </lineage>
</organism>
<evidence type="ECO:0000313" key="3">
    <source>
        <dbReference type="EMBL" id="KAK4002985.1"/>
    </source>
</evidence>
<evidence type="ECO:0000256" key="2">
    <source>
        <dbReference type="SAM" id="Phobius"/>
    </source>
</evidence>
<gene>
    <name evidence="3" type="ORF">OUZ56_004774</name>
</gene>
<evidence type="ECO:0000313" key="4">
    <source>
        <dbReference type="Proteomes" id="UP001234178"/>
    </source>
</evidence>
<proteinExistence type="predicted"/>
<name>A0ABQ9YQU2_9CRUS</name>
<feature type="compositionally biased region" description="Polar residues" evidence="1">
    <location>
        <begin position="126"/>
        <end position="142"/>
    </location>
</feature>
<dbReference type="EMBL" id="JAOYFB010000001">
    <property type="protein sequence ID" value="KAK4002985.1"/>
    <property type="molecule type" value="Genomic_DNA"/>
</dbReference>
<keyword evidence="2" id="KW-0812">Transmembrane</keyword>
<accession>A0ABQ9YQU2</accession>
<feature type="region of interest" description="Disordered" evidence="1">
    <location>
        <begin position="122"/>
        <end position="146"/>
    </location>
</feature>
<protein>
    <submittedName>
        <fullName evidence="3">Uncharacterized protein</fullName>
    </submittedName>
</protein>
<comment type="caution">
    <text evidence="3">The sequence shown here is derived from an EMBL/GenBank/DDBJ whole genome shotgun (WGS) entry which is preliminary data.</text>
</comment>
<feature type="transmembrane region" description="Helical" evidence="2">
    <location>
        <begin position="166"/>
        <end position="197"/>
    </location>
</feature>